<evidence type="ECO:0000313" key="8">
    <source>
        <dbReference type="EMBL" id="MEN3930114.1"/>
    </source>
</evidence>
<keyword evidence="3 6" id="KW-0479">Metal-binding</keyword>
<dbReference type="InterPro" id="IPR036909">
    <property type="entry name" value="Cyt_c-like_dom_sf"/>
</dbReference>
<keyword evidence="4" id="KW-0249">Electron transport</keyword>
<accession>A0ABV0BGK0</accession>
<keyword evidence="5 6" id="KW-0408">Iron</keyword>
<feature type="domain" description="Cytochrome c" evidence="7">
    <location>
        <begin position="68"/>
        <end position="168"/>
    </location>
</feature>
<dbReference type="SUPFAM" id="SSF46626">
    <property type="entry name" value="Cytochrome c"/>
    <property type="match status" value="1"/>
</dbReference>
<dbReference type="InterPro" id="IPR002327">
    <property type="entry name" value="Cyt_c_1A/1B"/>
</dbReference>
<evidence type="ECO:0000256" key="1">
    <source>
        <dbReference type="ARBA" id="ARBA00022448"/>
    </source>
</evidence>
<sequence length="187" mass="20025">MVMEINKFLGALFGCLLVVVIIHLTGQFIFTSAPPAVAGYNLPTVAGEVVEDPNKPADIPLPTLLASADADKGKTIAKQCVSCHTFDKGGKNGIGPNLWGIVDRVPGSHEGFAYSKVVKEKGGKWTYEDIDHMINTPAKYLKGTKMTFAGLKNAKDRADVLAYLRTLSDNPVPFPEAPPAEGATEQK</sequence>
<keyword evidence="9" id="KW-1185">Reference proteome</keyword>
<reference evidence="8 9" key="1">
    <citation type="submission" date="2024-04" db="EMBL/GenBank/DDBJ databases">
        <title>A novel species isolated from cricket.</title>
        <authorList>
            <person name="Wang H.-C."/>
        </authorList>
    </citation>
    <scope>NUCLEOTIDE SEQUENCE [LARGE SCALE GENOMIC DNA]</scope>
    <source>
        <strain evidence="8 9">WL0021</strain>
    </source>
</reference>
<comment type="caution">
    <text evidence="8">The sequence shown here is derived from an EMBL/GenBank/DDBJ whole genome shotgun (WGS) entry which is preliminary data.</text>
</comment>
<evidence type="ECO:0000256" key="2">
    <source>
        <dbReference type="ARBA" id="ARBA00022617"/>
    </source>
</evidence>
<dbReference type="PROSITE" id="PS51007">
    <property type="entry name" value="CYTC"/>
    <property type="match status" value="1"/>
</dbReference>
<dbReference type="InterPro" id="IPR009056">
    <property type="entry name" value="Cyt_c-like_dom"/>
</dbReference>
<keyword evidence="2 6" id="KW-0349">Heme</keyword>
<dbReference type="PRINTS" id="PR00604">
    <property type="entry name" value="CYTCHRMECIAB"/>
</dbReference>
<evidence type="ECO:0000256" key="3">
    <source>
        <dbReference type="ARBA" id="ARBA00022723"/>
    </source>
</evidence>
<dbReference type="PANTHER" id="PTHR11961">
    <property type="entry name" value="CYTOCHROME C"/>
    <property type="match status" value="1"/>
</dbReference>
<organism evidence="8 9">
    <name type="scientific">Hohaiivirga grylli</name>
    <dbReference type="NCBI Taxonomy" id="3133970"/>
    <lineage>
        <taxon>Bacteria</taxon>
        <taxon>Pseudomonadati</taxon>
        <taxon>Pseudomonadota</taxon>
        <taxon>Alphaproteobacteria</taxon>
        <taxon>Hyphomicrobiales</taxon>
        <taxon>Methylobacteriaceae</taxon>
        <taxon>Hohaiivirga</taxon>
    </lineage>
</organism>
<evidence type="ECO:0000256" key="4">
    <source>
        <dbReference type="ARBA" id="ARBA00022982"/>
    </source>
</evidence>
<dbReference type="RefSeq" id="WP_346336082.1">
    <property type="nucleotide sequence ID" value="NZ_JBBYXI010000001.1"/>
</dbReference>
<dbReference type="EMBL" id="JBBYXI010000001">
    <property type="protein sequence ID" value="MEN3930114.1"/>
    <property type="molecule type" value="Genomic_DNA"/>
</dbReference>
<keyword evidence="1" id="KW-0813">Transport</keyword>
<gene>
    <name evidence="8" type="ORF">WJT86_03440</name>
</gene>
<dbReference type="Pfam" id="PF00034">
    <property type="entry name" value="Cytochrom_C"/>
    <property type="match status" value="1"/>
</dbReference>
<protein>
    <submittedName>
        <fullName evidence="8">Cytochrome c family protein</fullName>
    </submittedName>
</protein>
<evidence type="ECO:0000256" key="6">
    <source>
        <dbReference type="PROSITE-ProRule" id="PRU00433"/>
    </source>
</evidence>
<proteinExistence type="predicted"/>
<evidence type="ECO:0000256" key="5">
    <source>
        <dbReference type="ARBA" id="ARBA00023004"/>
    </source>
</evidence>
<evidence type="ECO:0000313" key="9">
    <source>
        <dbReference type="Proteomes" id="UP001418637"/>
    </source>
</evidence>
<name>A0ABV0BGK0_9HYPH</name>
<dbReference type="Proteomes" id="UP001418637">
    <property type="component" value="Unassembled WGS sequence"/>
</dbReference>
<dbReference type="Gene3D" id="1.10.760.10">
    <property type="entry name" value="Cytochrome c-like domain"/>
    <property type="match status" value="1"/>
</dbReference>
<evidence type="ECO:0000259" key="7">
    <source>
        <dbReference type="PROSITE" id="PS51007"/>
    </source>
</evidence>